<feature type="transmembrane region" description="Helical" evidence="1">
    <location>
        <begin position="368"/>
        <end position="388"/>
    </location>
</feature>
<organism evidence="3 4">
    <name type="scientific">Cafeteria roenbergensis</name>
    <name type="common">Marine flagellate</name>
    <dbReference type="NCBI Taxonomy" id="33653"/>
    <lineage>
        <taxon>Eukaryota</taxon>
        <taxon>Sar</taxon>
        <taxon>Stramenopiles</taxon>
        <taxon>Bigyra</taxon>
        <taxon>Opalozoa</taxon>
        <taxon>Bicosoecida</taxon>
        <taxon>Cafeteriaceae</taxon>
        <taxon>Cafeteria</taxon>
    </lineage>
</organism>
<feature type="transmembrane region" description="Helical" evidence="1">
    <location>
        <begin position="247"/>
        <end position="268"/>
    </location>
</feature>
<evidence type="ECO:0000313" key="4">
    <source>
        <dbReference type="Proteomes" id="UP000325113"/>
    </source>
</evidence>
<dbReference type="AlphaFoldDB" id="A0A5A8D211"/>
<feature type="transmembrane region" description="Helical" evidence="1">
    <location>
        <begin position="400"/>
        <end position="419"/>
    </location>
</feature>
<name>A0A5A8D211_CAFRO</name>
<evidence type="ECO:0000313" key="3">
    <source>
        <dbReference type="EMBL" id="KAA0158814.1"/>
    </source>
</evidence>
<evidence type="ECO:0008006" key="5">
    <source>
        <dbReference type="Google" id="ProtNLM"/>
    </source>
</evidence>
<feature type="transmembrane region" description="Helical" evidence="1">
    <location>
        <begin position="318"/>
        <end position="340"/>
    </location>
</feature>
<keyword evidence="1" id="KW-1133">Transmembrane helix</keyword>
<accession>A0A5A8D211</accession>
<sequence>MGRPPAAAMSAFGLVLAVLAAVGPVGARADDTEATFAVYGGSEGIMFGFNFHEGGTLAATFQSVGGTLPINVGVCTVDQLQQLPGCPSAGSSVPSALDFNATCVAGATLHSQTERFLVHKDGMPSGPVLLVAGTCAAGATSEVFVIFEAVNPGGSMLSAGDEDAFAVDKASAIAWAVLLAVGLGAFFWRGLRWQGGRLLHPLAAAWLVVGVAQCVAAGARAGFWTWLRATGQLTVIPPAIVGSVSAMADGISLALLLGVNLGFGVVRWELSRPERHVISFIAACLAAVNLTAMSEGGMISGILGIGILLMAMVRSREFGLLTSGYVAFVADAFALAALSAPADRGAALRAGALWNGGGEALRRIRSTLGFSVACIAVWMTGVICRAWPPTAVLVVGDTWWVPVALISVSAWSVSAWVLFDVVFESPLVAGTGPAGLPSE</sequence>
<keyword evidence="2" id="KW-0732">Signal</keyword>
<evidence type="ECO:0000256" key="2">
    <source>
        <dbReference type="SAM" id="SignalP"/>
    </source>
</evidence>
<gene>
    <name evidence="3" type="ORF">FNF31_05225</name>
</gene>
<feature type="signal peptide" evidence="2">
    <location>
        <begin position="1"/>
        <end position="27"/>
    </location>
</feature>
<feature type="transmembrane region" description="Helical" evidence="1">
    <location>
        <begin position="172"/>
        <end position="191"/>
    </location>
</feature>
<dbReference type="Proteomes" id="UP000325113">
    <property type="component" value="Unassembled WGS sequence"/>
</dbReference>
<keyword evidence="1" id="KW-0812">Transmembrane</keyword>
<reference evidence="3 4" key="1">
    <citation type="submission" date="2019-07" db="EMBL/GenBank/DDBJ databases">
        <title>Genomes of Cafeteria roenbergensis.</title>
        <authorList>
            <person name="Fischer M.G."/>
            <person name="Hackl T."/>
            <person name="Roman M."/>
        </authorList>
    </citation>
    <scope>NUCLEOTIDE SEQUENCE [LARGE SCALE GENOMIC DNA]</scope>
    <source>
        <strain evidence="3 4">Cflag</strain>
    </source>
</reference>
<feature type="transmembrane region" description="Helical" evidence="1">
    <location>
        <begin position="280"/>
        <end position="312"/>
    </location>
</feature>
<proteinExistence type="predicted"/>
<feature type="transmembrane region" description="Helical" evidence="1">
    <location>
        <begin position="203"/>
        <end position="227"/>
    </location>
</feature>
<evidence type="ECO:0000256" key="1">
    <source>
        <dbReference type="SAM" id="Phobius"/>
    </source>
</evidence>
<comment type="caution">
    <text evidence="3">The sequence shown here is derived from an EMBL/GenBank/DDBJ whole genome shotgun (WGS) entry which is preliminary data.</text>
</comment>
<dbReference type="EMBL" id="VLTM01000062">
    <property type="protein sequence ID" value="KAA0158814.1"/>
    <property type="molecule type" value="Genomic_DNA"/>
</dbReference>
<feature type="chain" id="PRO_5022736819" description="Intimal thickness related receptor IRP domain-containing protein" evidence="2">
    <location>
        <begin position="28"/>
        <end position="439"/>
    </location>
</feature>
<keyword evidence="1" id="KW-0472">Membrane</keyword>
<protein>
    <recommendedName>
        <fullName evidence="5">Intimal thickness related receptor IRP domain-containing protein</fullName>
    </recommendedName>
</protein>